<feature type="compositionally biased region" description="Acidic residues" evidence="12">
    <location>
        <begin position="361"/>
        <end position="370"/>
    </location>
</feature>
<dbReference type="InterPro" id="IPR011011">
    <property type="entry name" value="Znf_FYVE_PHD"/>
</dbReference>
<evidence type="ECO:0000259" key="13">
    <source>
        <dbReference type="PROSITE" id="PS50016"/>
    </source>
</evidence>
<dbReference type="Pfam" id="PF21524">
    <property type="entry name" value="SAMD1_WH"/>
    <property type="match status" value="1"/>
</dbReference>
<evidence type="ECO:0000259" key="14">
    <source>
        <dbReference type="PROSITE" id="PS50105"/>
    </source>
</evidence>
<keyword evidence="9" id="KW-0156">Chromatin regulator</keyword>
<proteinExistence type="predicted"/>
<dbReference type="InterPro" id="IPR050548">
    <property type="entry name" value="PcG_chromatin_remod_factors"/>
</dbReference>
<organism evidence="16 17">
    <name type="scientific">Saccoglossus kowalevskii</name>
    <name type="common">Acorn worm</name>
    <dbReference type="NCBI Taxonomy" id="10224"/>
    <lineage>
        <taxon>Eukaryota</taxon>
        <taxon>Metazoa</taxon>
        <taxon>Hemichordata</taxon>
        <taxon>Enteropneusta</taxon>
        <taxon>Harrimaniidae</taxon>
        <taxon>Saccoglossus</taxon>
    </lineage>
</organism>
<dbReference type="InterPro" id="IPR019787">
    <property type="entry name" value="Znf_PHD-finger"/>
</dbReference>
<evidence type="ECO:0000256" key="5">
    <source>
        <dbReference type="ARBA" id="ARBA00022723"/>
    </source>
</evidence>
<feature type="region of interest" description="Disordered" evidence="12">
    <location>
        <begin position="157"/>
        <end position="183"/>
    </location>
</feature>
<dbReference type="SUPFAM" id="SSF57903">
    <property type="entry name" value="FYVE/PHD zinc finger"/>
    <property type="match status" value="2"/>
</dbReference>
<feature type="domain" description="SAMD1-like winged helix (WH)" evidence="15">
    <location>
        <begin position="1"/>
        <end position="74"/>
    </location>
</feature>
<dbReference type="PROSITE" id="PS50105">
    <property type="entry name" value="SAM_DOMAIN"/>
    <property type="match status" value="1"/>
</dbReference>
<evidence type="ECO:0000256" key="9">
    <source>
        <dbReference type="ARBA" id="ARBA00022853"/>
    </source>
</evidence>
<keyword evidence="5" id="KW-0479">Metal-binding</keyword>
<keyword evidence="16" id="KW-1185">Reference proteome</keyword>
<dbReference type="Gene3D" id="3.30.40.10">
    <property type="entry name" value="Zinc/RING finger domain, C3HC4 (zinc finger)"/>
    <property type="match status" value="1"/>
</dbReference>
<dbReference type="PANTHER" id="PTHR12247:SF139">
    <property type="entry name" value="ATHERIN-RELATED"/>
    <property type="match status" value="1"/>
</dbReference>
<evidence type="ECO:0000256" key="6">
    <source>
        <dbReference type="ARBA" id="ARBA00022771"/>
    </source>
</evidence>
<keyword evidence="2" id="KW-0678">Repressor</keyword>
<gene>
    <name evidence="17" type="primary">LOC100375795</name>
</gene>
<evidence type="ECO:0000256" key="8">
    <source>
        <dbReference type="ARBA" id="ARBA00022843"/>
    </source>
</evidence>
<feature type="compositionally biased region" description="Basic residues" evidence="12">
    <location>
        <begin position="165"/>
        <end position="178"/>
    </location>
</feature>
<keyword evidence="6 11" id="KW-0863">Zinc-finger</keyword>
<dbReference type="Pfam" id="PF00536">
    <property type="entry name" value="SAM_1"/>
    <property type="match status" value="1"/>
</dbReference>
<evidence type="ECO:0000256" key="7">
    <source>
        <dbReference type="ARBA" id="ARBA00022833"/>
    </source>
</evidence>
<accession>A0ABM0GII9</accession>
<dbReference type="InterPro" id="IPR013083">
    <property type="entry name" value="Znf_RING/FYVE/PHD"/>
</dbReference>
<evidence type="ECO:0000313" key="17">
    <source>
        <dbReference type="RefSeq" id="XP_002730583.1"/>
    </source>
</evidence>
<dbReference type="CDD" id="cd09583">
    <property type="entry name" value="SAM_Atherin-like"/>
    <property type="match status" value="1"/>
</dbReference>
<protein>
    <submittedName>
        <fullName evidence="17">Histone acetyltransferase KAT6A-like</fullName>
    </submittedName>
</protein>
<feature type="domain" description="PHD-type" evidence="13">
    <location>
        <begin position="199"/>
        <end position="258"/>
    </location>
</feature>
<dbReference type="InterPro" id="IPR001660">
    <property type="entry name" value="SAM"/>
</dbReference>
<feature type="compositionally biased region" description="Low complexity" evidence="12">
    <location>
        <begin position="350"/>
        <end position="359"/>
    </location>
</feature>
<reference evidence="17" key="1">
    <citation type="submission" date="2025-08" db="UniProtKB">
        <authorList>
            <consortium name="RefSeq"/>
        </authorList>
    </citation>
    <scope>IDENTIFICATION</scope>
    <source>
        <tissue evidence="17">Testes</tissue>
    </source>
</reference>
<feature type="region of interest" description="Disordered" evidence="12">
    <location>
        <begin position="314"/>
        <end position="333"/>
    </location>
</feature>
<keyword evidence="3" id="KW-1017">Isopeptide bond</keyword>
<feature type="compositionally biased region" description="Basic and acidic residues" evidence="12">
    <location>
        <begin position="375"/>
        <end position="385"/>
    </location>
</feature>
<dbReference type="PROSITE" id="PS50016">
    <property type="entry name" value="ZF_PHD_2"/>
    <property type="match status" value="2"/>
</dbReference>
<sequence>MSNAKYKDWILETIDSLRSRKARPDIERICHMVERKHGVAAAETEAELERLVDSEIVIKVDYKGSTSYRNAAKWRKSHLSGNVLNSAETTRSLKIAVRKLTEEDGRNSGTGIREIEKFLLADDHTTKLIKTNLQVALQREVDAGRLIKLKNGTNYTLKDSDSPKKAGRPAKRKRIKKTHGPDFEQEPLSKVACKEEVTDTKCDYCLLTAECNRNGKTEDLLVCKDCNAKAHPSCMNYTQELAVRARMSPWQCFDCKTCCVCGDSGDADNLLFCDACDKGYHMACHTPQILRKPTGKWMCIKCCKDMNIDPASLDSGPATPAAASGESNDEEEKPIMKTVVSMDTSILPTPLESPESPESMDAGEDEEDGAVIENSENKTTREKKVTSPKSDSSPDVATPTAQTANLPEQSAKSGISSDPANWNIKDVANYFKNEGFHEQAHVFEEQEIDGKSLLLLKRSDVLTGLSLKLGPALKMYNHVKKLQTFNQPTSIFT</sequence>
<evidence type="ECO:0000259" key="15">
    <source>
        <dbReference type="PROSITE" id="PS52014"/>
    </source>
</evidence>
<keyword evidence="10" id="KW-0539">Nucleus</keyword>
<evidence type="ECO:0000313" key="16">
    <source>
        <dbReference type="Proteomes" id="UP000694865"/>
    </source>
</evidence>
<dbReference type="InterPro" id="IPR048589">
    <property type="entry name" value="SAMD1-like_WH"/>
</dbReference>
<dbReference type="InterPro" id="IPR013761">
    <property type="entry name" value="SAM/pointed_sf"/>
</dbReference>
<feature type="domain" description="SAM" evidence="14">
    <location>
        <begin position="422"/>
        <end position="470"/>
    </location>
</feature>
<evidence type="ECO:0000256" key="3">
    <source>
        <dbReference type="ARBA" id="ARBA00022499"/>
    </source>
</evidence>
<feature type="compositionally biased region" description="Polar residues" evidence="12">
    <location>
        <begin position="387"/>
        <end position="419"/>
    </location>
</feature>
<evidence type="ECO:0000256" key="10">
    <source>
        <dbReference type="ARBA" id="ARBA00023242"/>
    </source>
</evidence>
<keyword evidence="4" id="KW-0597">Phosphoprotein</keyword>
<evidence type="ECO:0000256" key="12">
    <source>
        <dbReference type="SAM" id="MobiDB-lite"/>
    </source>
</evidence>
<keyword evidence="8" id="KW-0832">Ubl conjugation</keyword>
<evidence type="ECO:0000256" key="2">
    <source>
        <dbReference type="ARBA" id="ARBA00022491"/>
    </source>
</evidence>
<dbReference type="Pfam" id="PF00628">
    <property type="entry name" value="PHD"/>
    <property type="match status" value="2"/>
</dbReference>
<feature type="region of interest" description="Disordered" evidence="12">
    <location>
        <begin position="347"/>
        <end position="419"/>
    </location>
</feature>
<evidence type="ECO:0000256" key="11">
    <source>
        <dbReference type="PROSITE-ProRule" id="PRU00146"/>
    </source>
</evidence>
<dbReference type="SMART" id="SM00249">
    <property type="entry name" value="PHD"/>
    <property type="match status" value="2"/>
</dbReference>
<feature type="domain" description="PHD-type" evidence="13">
    <location>
        <begin position="255"/>
        <end position="305"/>
    </location>
</feature>
<name>A0ABM0GII9_SACKO</name>
<dbReference type="PROSITE" id="PS52014">
    <property type="entry name" value="SAMD1_WH"/>
    <property type="match status" value="1"/>
</dbReference>
<dbReference type="CDD" id="cd15527">
    <property type="entry name" value="PHD2_KAT6A_6B"/>
    <property type="match status" value="1"/>
</dbReference>
<dbReference type="SUPFAM" id="SSF47769">
    <property type="entry name" value="SAM/Pointed domain"/>
    <property type="match status" value="1"/>
</dbReference>
<dbReference type="RefSeq" id="XP_002730583.1">
    <property type="nucleotide sequence ID" value="XM_002730537.2"/>
</dbReference>
<dbReference type="InterPro" id="IPR001965">
    <property type="entry name" value="Znf_PHD"/>
</dbReference>
<keyword evidence="7" id="KW-0862">Zinc</keyword>
<evidence type="ECO:0000256" key="1">
    <source>
        <dbReference type="ARBA" id="ARBA00004123"/>
    </source>
</evidence>
<evidence type="ECO:0000256" key="4">
    <source>
        <dbReference type="ARBA" id="ARBA00022553"/>
    </source>
</evidence>
<dbReference type="Gene3D" id="1.10.150.50">
    <property type="entry name" value="Transcription Factor, Ets-1"/>
    <property type="match status" value="1"/>
</dbReference>
<dbReference type="Proteomes" id="UP000694865">
    <property type="component" value="Unplaced"/>
</dbReference>
<dbReference type="SMART" id="SM00454">
    <property type="entry name" value="SAM"/>
    <property type="match status" value="1"/>
</dbReference>
<comment type="subcellular location">
    <subcellularLocation>
        <location evidence="1">Nucleus</location>
    </subcellularLocation>
</comment>
<dbReference type="PANTHER" id="PTHR12247">
    <property type="entry name" value="POLYCOMB GROUP PROTEIN"/>
    <property type="match status" value="1"/>
</dbReference>
<dbReference type="GeneID" id="100375795"/>